<comment type="catalytic activity">
    <reaction evidence="1 5">
        <text>L-glutamyl-[protein] + S-adenosyl-L-methionine = [protein]-L-glutamate 5-O-methyl ester + S-adenosyl-L-homocysteine</text>
        <dbReference type="Rhea" id="RHEA:24452"/>
        <dbReference type="Rhea" id="RHEA-COMP:10208"/>
        <dbReference type="Rhea" id="RHEA-COMP:10311"/>
        <dbReference type="ChEBI" id="CHEBI:29973"/>
        <dbReference type="ChEBI" id="CHEBI:57856"/>
        <dbReference type="ChEBI" id="CHEBI:59789"/>
        <dbReference type="ChEBI" id="CHEBI:82795"/>
        <dbReference type="EC" id="2.1.1.80"/>
    </reaction>
</comment>
<dbReference type="InterPro" id="IPR026024">
    <property type="entry name" value="Chemotaxis_MeTrfase_CheR"/>
</dbReference>
<organism evidence="8 9">
    <name type="scientific">Puniceibacterium sediminis</name>
    <dbReference type="NCBI Taxonomy" id="1608407"/>
    <lineage>
        <taxon>Bacteria</taxon>
        <taxon>Pseudomonadati</taxon>
        <taxon>Pseudomonadota</taxon>
        <taxon>Alphaproteobacteria</taxon>
        <taxon>Rhodobacterales</taxon>
        <taxon>Paracoccaceae</taxon>
        <taxon>Puniceibacterium</taxon>
    </lineage>
</organism>
<feature type="binding site" evidence="6">
    <location>
        <position position="88"/>
    </location>
    <ligand>
        <name>S-adenosyl-L-methionine</name>
        <dbReference type="ChEBI" id="CHEBI:59789"/>
    </ligand>
</feature>
<dbReference type="SUPFAM" id="SSF47757">
    <property type="entry name" value="Chemotaxis receptor methyltransferase CheR, N-terminal domain"/>
    <property type="match status" value="1"/>
</dbReference>
<feature type="binding site" evidence="6">
    <location>
        <position position="92"/>
    </location>
    <ligand>
        <name>S-adenosyl-L-methionine</name>
        <dbReference type="ChEBI" id="CHEBI:59789"/>
    </ligand>
</feature>
<evidence type="ECO:0000256" key="6">
    <source>
        <dbReference type="PIRSR" id="PIRSR000410-1"/>
    </source>
</evidence>
<evidence type="ECO:0000256" key="4">
    <source>
        <dbReference type="ARBA" id="ARBA00022691"/>
    </source>
</evidence>
<evidence type="ECO:0000313" key="8">
    <source>
        <dbReference type="EMBL" id="SNR64069.1"/>
    </source>
</evidence>
<keyword evidence="9" id="KW-1185">Reference proteome</keyword>
<dbReference type="InterPro" id="IPR022641">
    <property type="entry name" value="CheR_N"/>
</dbReference>
<feature type="binding site" evidence="6">
    <location>
        <begin position="229"/>
        <end position="230"/>
    </location>
    <ligand>
        <name>S-adenosyl-L-methionine</name>
        <dbReference type="ChEBI" id="CHEBI:59789"/>
    </ligand>
</feature>
<evidence type="ECO:0000256" key="3">
    <source>
        <dbReference type="ARBA" id="ARBA00022679"/>
    </source>
</evidence>
<sequence length="293" mass="32597">MTSAQTTKPVTSEFPFTDADFAQIANVAKSEFGLNLALSKKPLVYSRLAKRLRLRKLSTFQEYLSLLSDINEDAEKTELLSALTTNVTHFFREFHHFETLNTTVLPALLTRAKNGDRIRIWSAGCSSGQEPYSLALSVLGAFPDASRYDIKILATDIDPNILDRACQASYPKSELEAIPDAMHRFLDLKSGDPNNFTIGEAARNLVSFGVLNLISDWPIKGPFDVIFCRNVTIYFDAETQRHLWTRFQNALSPSGHLFIGHSERVTGTATQAFRSIGVTSYQKNQPTVNAAGN</sequence>
<dbReference type="PRINTS" id="PR00996">
    <property type="entry name" value="CHERMTFRASE"/>
</dbReference>
<dbReference type="GO" id="GO:0008983">
    <property type="term" value="F:protein-glutamate O-methyltransferase activity"/>
    <property type="evidence" value="ECO:0007669"/>
    <property type="project" value="UniProtKB-EC"/>
</dbReference>
<feature type="binding site" evidence="6">
    <location>
        <position position="86"/>
    </location>
    <ligand>
        <name>S-adenosyl-L-methionine</name>
        <dbReference type="ChEBI" id="CHEBI:59789"/>
    </ligand>
</feature>
<dbReference type="EMBL" id="FZNN01000013">
    <property type="protein sequence ID" value="SNR64069.1"/>
    <property type="molecule type" value="Genomic_DNA"/>
</dbReference>
<dbReference type="OrthoDB" id="9816309at2"/>
<evidence type="ECO:0000256" key="1">
    <source>
        <dbReference type="ARBA" id="ARBA00001541"/>
    </source>
</evidence>
<dbReference type="SUPFAM" id="SSF53335">
    <property type="entry name" value="S-adenosyl-L-methionine-dependent methyltransferases"/>
    <property type="match status" value="1"/>
</dbReference>
<dbReference type="PIRSF" id="PIRSF000410">
    <property type="entry name" value="CheR"/>
    <property type="match status" value="1"/>
</dbReference>
<dbReference type="InterPro" id="IPR036804">
    <property type="entry name" value="CheR_N_sf"/>
</dbReference>
<dbReference type="SMART" id="SM00138">
    <property type="entry name" value="MeTrc"/>
    <property type="match status" value="1"/>
</dbReference>
<dbReference type="InterPro" id="IPR000780">
    <property type="entry name" value="CheR_MeTrfase"/>
</dbReference>
<dbReference type="Gene3D" id="1.10.155.10">
    <property type="entry name" value="Chemotaxis receptor methyltransferase CheR, N-terminal domain"/>
    <property type="match status" value="1"/>
</dbReference>
<dbReference type="PROSITE" id="PS50123">
    <property type="entry name" value="CHER"/>
    <property type="match status" value="1"/>
</dbReference>
<dbReference type="Pfam" id="PF01739">
    <property type="entry name" value="CheR"/>
    <property type="match status" value="1"/>
</dbReference>
<keyword evidence="4 5" id="KW-0949">S-adenosyl-L-methionine</keyword>
<feature type="binding site" evidence="6">
    <location>
        <position position="130"/>
    </location>
    <ligand>
        <name>S-adenosyl-L-methionine</name>
        <dbReference type="ChEBI" id="CHEBI:59789"/>
    </ligand>
</feature>
<evidence type="ECO:0000256" key="5">
    <source>
        <dbReference type="PIRNR" id="PIRNR000410"/>
    </source>
</evidence>
<dbReference type="GO" id="GO:0032259">
    <property type="term" value="P:methylation"/>
    <property type="evidence" value="ECO:0007669"/>
    <property type="project" value="UniProtKB-KW"/>
</dbReference>
<feature type="binding site" evidence="6">
    <location>
        <begin position="212"/>
        <end position="213"/>
    </location>
    <ligand>
        <name>S-adenosyl-L-methionine</name>
        <dbReference type="ChEBI" id="CHEBI:59789"/>
    </ligand>
</feature>
<dbReference type="Proteomes" id="UP000198417">
    <property type="component" value="Unassembled WGS sequence"/>
</dbReference>
<evidence type="ECO:0000313" key="9">
    <source>
        <dbReference type="Proteomes" id="UP000198417"/>
    </source>
</evidence>
<dbReference type="InterPro" id="IPR050903">
    <property type="entry name" value="Bact_Chemotaxis_MeTrfase"/>
</dbReference>
<protein>
    <recommendedName>
        <fullName evidence="5">Chemotaxis protein methyltransferase</fullName>
        <ecNumber evidence="5">2.1.1.80</ecNumber>
    </recommendedName>
</protein>
<gene>
    <name evidence="8" type="ORF">SAMN06265370_113131</name>
</gene>
<evidence type="ECO:0000259" key="7">
    <source>
        <dbReference type="PROSITE" id="PS50123"/>
    </source>
</evidence>
<dbReference type="Pfam" id="PF03705">
    <property type="entry name" value="CheR_N"/>
    <property type="match status" value="1"/>
</dbReference>
<proteinExistence type="predicted"/>
<feature type="domain" description="CheR-type methyltransferase" evidence="7">
    <location>
        <begin position="9"/>
        <end position="286"/>
    </location>
</feature>
<reference evidence="8 9" key="1">
    <citation type="submission" date="2017-06" db="EMBL/GenBank/DDBJ databases">
        <authorList>
            <person name="Kim H.J."/>
            <person name="Triplett B.A."/>
        </authorList>
    </citation>
    <scope>NUCLEOTIDE SEQUENCE [LARGE SCALE GENOMIC DNA]</scope>
    <source>
        <strain evidence="8 9">DSM 29052</strain>
    </source>
</reference>
<dbReference type="AlphaFoldDB" id="A0A238Y194"/>
<feature type="binding site" evidence="6">
    <location>
        <position position="156"/>
    </location>
    <ligand>
        <name>S-adenosyl-L-methionine</name>
        <dbReference type="ChEBI" id="CHEBI:59789"/>
    </ligand>
</feature>
<dbReference type="InterPro" id="IPR022642">
    <property type="entry name" value="CheR_C"/>
</dbReference>
<dbReference type="EC" id="2.1.1.80" evidence="5"/>
<name>A0A238Y194_9RHOB</name>
<dbReference type="Gene3D" id="3.40.50.150">
    <property type="entry name" value="Vaccinia Virus protein VP39"/>
    <property type="match status" value="1"/>
</dbReference>
<accession>A0A238Y194</accession>
<comment type="function">
    <text evidence="5">Methylation of the membrane-bound methyl-accepting chemotaxis proteins (MCP) to form gamma-glutamyl methyl ester residues in MCP.</text>
</comment>
<dbReference type="PANTHER" id="PTHR24422">
    <property type="entry name" value="CHEMOTAXIS PROTEIN METHYLTRANSFERASE"/>
    <property type="match status" value="1"/>
</dbReference>
<keyword evidence="2 5" id="KW-0489">Methyltransferase</keyword>
<evidence type="ECO:0000256" key="2">
    <source>
        <dbReference type="ARBA" id="ARBA00022603"/>
    </source>
</evidence>
<dbReference type="PANTHER" id="PTHR24422:SF19">
    <property type="entry name" value="CHEMOTAXIS PROTEIN METHYLTRANSFERASE"/>
    <property type="match status" value="1"/>
</dbReference>
<keyword evidence="3 5" id="KW-0808">Transferase</keyword>
<dbReference type="RefSeq" id="WP_089271737.1">
    <property type="nucleotide sequence ID" value="NZ_FZNN01000013.1"/>
</dbReference>
<dbReference type="InterPro" id="IPR029063">
    <property type="entry name" value="SAM-dependent_MTases_sf"/>
</dbReference>